<feature type="binding site" evidence="7">
    <location>
        <position position="49"/>
    </location>
    <ligand>
        <name>ATP</name>
        <dbReference type="ChEBI" id="CHEBI:30616"/>
    </ligand>
</feature>
<dbReference type="InterPro" id="IPR011009">
    <property type="entry name" value="Kinase-like_dom_sf"/>
</dbReference>
<accession>A0A6I3KSG7</accession>
<dbReference type="InterPro" id="IPR017441">
    <property type="entry name" value="Protein_kinase_ATP_BS"/>
</dbReference>
<feature type="compositionally biased region" description="Basic and acidic residues" evidence="8">
    <location>
        <begin position="448"/>
        <end position="461"/>
    </location>
</feature>
<dbReference type="SUPFAM" id="SSF56112">
    <property type="entry name" value="Protein kinase-like (PK-like)"/>
    <property type="match status" value="1"/>
</dbReference>
<dbReference type="Gene3D" id="3.30.200.20">
    <property type="entry name" value="Phosphorylase Kinase, domain 1"/>
    <property type="match status" value="1"/>
</dbReference>
<feature type="domain" description="Protein kinase" evidence="10">
    <location>
        <begin position="20"/>
        <end position="279"/>
    </location>
</feature>
<dbReference type="PANTHER" id="PTHR43289:SF6">
    <property type="entry name" value="SERINE_THREONINE-PROTEIN KINASE NEKL-3"/>
    <property type="match status" value="1"/>
</dbReference>
<dbReference type="SMART" id="SM00220">
    <property type="entry name" value="S_TKc"/>
    <property type="match status" value="1"/>
</dbReference>
<dbReference type="InterPro" id="IPR008271">
    <property type="entry name" value="Ser/Thr_kinase_AS"/>
</dbReference>
<gene>
    <name evidence="11" type="ORF">GLP40_03010</name>
</gene>
<evidence type="ECO:0000256" key="4">
    <source>
        <dbReference type="ARBA" id="ARBA00022741"/>
    </source>
</evidence>
<evidence type="ECO:0000256" key="3">
    <source>
        <dbReference type="ARBA" id="ARBA00022679"/>
    </source>
</evidence>
<dbReference type="PROSITE" id="PS50011">
    <property type="entry name" value="PROTEIN_KINASE_DOM"/>
    <property type="match status" value="1"/>
</dbReference>
<evidence type="ECO:0000256" key="2">
    <source>
        <dbReference type="ARBA" id="ARBA00022527"/>
    </source>
</evidence>
<dbReference type="PROSITE" id="PS00108">
    <property type="entry name" value="PROTEIN_KINASE_ST"/>
    <property type="match status" value="1"/>
</dbReference>
<reference evidence="11 12" key="1">
    <citation type="submission" date="2019-11" db="EMBL/GenBank/DDBJ databases">
        <title>Nocardia sp. nov. CT2-14 isolated from soil.</title>
        <authorList>
            <person name="Kanchanasin P."/>
            <person name="Tanasupawat S."/>
            <person name="Yuki M."/>
            <person name="Kudo T."/>
        </authorList>
    </citation>
    <scope>NUCLEOTIDE SEQUENCE [LARGE SCALE GENOMIC DNA]</scope>
    <source>
        <strain evidence="11 12">CT2-14</strain>
    </source>
</reference>
<dbReference type="AlphaFoldDB" id="A0A6I3KSG7"/>
<dbReference type="GO" id="GO:0004674">
    <property type="term" value="F:protein serine/threonine kinase activity"/>
    <property type="evidence" value="ECO:0007669"/>
    <property type="project" value="UniProtKB-KW"/>
</dbReference>
<keyword evidence="9" id="KW-0472">Membrane</keyword>
<keyword evidence="12" id="KW-1185">Reference proteome</keyword>
<dbReference type="InterPro" id="IPR000719">
    <property type="entry name" value="Prot_kinase_dom"/>
</dbReference>
<name>A0A6I3KSG7_9NOCA</name>
<dbReference type="Proteomes" id="UP000432464">
    <property type="component" value="Unassembled WGS sequence"/>
</dbReference>
<dbReference type="EC" id="2.7.11.1" evidence="1"/>
<keyword evidence="6 7" id="KW-0067">ATP-binding</keyword>
<evidence type="ECO:0000259" key="10">
    <source>
        <dbReference type="PROSITE" id="PS50011"/>
    </source>
</evidence>
<dbReference type="FunFam" id="1.10.510.10:FF:000021">
    <property type="entry name" value="Serine/threonine protein kinase"/>
    <property type="match status" value="1"/>
</dbReference>
<feature type="region of interest" description="Disordered" evidence="8">
    <location>
        <begin position="402"/>
        <end position="469"/>
    </location>
</feature>
<dbReference type="PANTHER" id="PTHR43289">
    <property type="entry name" value="MITOGEN-ACTIVATED PROTEIN KINASE KINASE KINASE 20-RELATED"/>
    <property type="match status" value="1"/>
</dbReference>
<keyword evidence="3" id="KW-0808">Transferase</keyword>
<evidence type="ECO:0000256" key="8">
    <source>
        <dbReference type="SAM" id="MobiDB-lite"/>
    </source>
</evidence>
<evidence type="ECO:0000256" key="5">
    <source>
        <dbReference type="ARBA" id="ARBA00022777"/>
    </source>
</evidence>
<dbReference type="GO" id="GO:0005524">
    <property type="term" value="F:ATP binding"/>
    <property type="evidence" value="ECO:0007669"/>
    <property type="project" value="UniProtKB-UniRule"/>
</dbReference>
<dbReference type="EMBL" id="WMBB01000001">
    <property type="protein sequence ID" value="MTE11758.1"/>
    <property type="molecule type" value="Genomic_DNA"/>
</dbReference>
<sequence length="469" mass="49011">MVSPSVTRGNPLGDGYLGRYRLDELLGSGGSAEVWRAHDTAADRTVALKMLAHTLTADPEYRQRFEREARAASLLHGPHVVAVHTYGELEGRLYIESEFVDGLDIEALLEWEGPMCPDAAVDLIAQIASALDEAHAAGLVHRDVKPQNIIVAPDDVAYLIDFGTALQDGQTAITQTGMLVGTPAYMAPERFEGAASPRSDIYSLACVLYECLTGQRPFRVRNPAQLMRAHLERTPEPASALAPAVPTALDQVIARGLAKQPAERYSTAGEFADAARAALTVPAPTAPPAVRGLGDQTTVALAAPVPAVDPMAAVQARSTESGMDARTVALSMNSNLGAVHTGSTRRWAFTAAGLMTAAIAIAIGAAWVTGRAAEPQPDQRTRMSAVATTKAPVRVTVPSAIDSSIEAPAAEPTAPPSDGTLIPAAPPRTADPRPPGPGGPGPGGDNRPGGDNHRGGPGDRRPHGHNSFQ</sequence>
<dbReference type="Pfam" id="PF00069">
    <property type="entry name" value="Pkinase"/>
    <property type="match status" value="1"/>
</dbReference>
<proteinExistence type="predicted"/>
<dbReference type="PROSITE" id="PS00107">
    <property type="entry name" value="PROTEIN_KINASE_ATP"/>
    <property type="match status" value="1"/>
</dbReference>
<evidence type="ECO:0000256" key="6">
    <source>
        <dbReference type="ARBA" id="ARBA00022840"/>
    </source>
</evidence>
<keyword evidence="4 7" id="KW-0547">Nucleotide-binding</keyword>
<keyword evidence="2" id="KW-0723">Serine/threonine-protein kinase</keyword>
<keyword evidence="9" id="KW-1133">Transmembrane helix</keyword>
<dbReference type="CDD" id="cd14014">
    <property type="entry name" value="STKc_PknB_like"/>
    <property type="match status" value="1"/>
</dbReference>
<protein>
    <recommendedName>
        <fullName evidence="1">non-specific serine/threonine protein kinase</fullName>
        <ecNumber evidence="1">2.7.11.1</ecNumber>
    </recommendedName>
</protein>
<evidence type="ECO:0000313" key="11">
    <source>
        <dbReference type="EMBL" id="MTE11758.1"/>
    </source>
</evidence>
<evidence type="ECO:0000313" key="12">
    <source>
        <dbReference type="Proteomes" id="UP000432464"/>
    </source>
</evidence>
<organism evidence="11 12">
    <name type="scientific">Nocardia aurantiaca</name>
    <dbReference type="NCBI Taxonomy" id="2675850"/>
    <lineage>
        <taxon>Bacteria</taxon>
        <taxon>Bacillati</taxon>
        <taxon>Actinomycetota</taxon>
        <taxon>Actinomycetes</taxon>
        <taxon>Mycobacteriales</taxon>
        <taxon>Nocardiaceae</taxon>
        <taxon>Nocardia</taxon>
    </lineage>
</organism>
<comment type="caution">
    <text evidence="11">The sequence shown here is derived from an EMBL/GenBank/DDBJ whole genome shotgun (WGS) entry which is preliminary data.</text>
</comment>
<evidence type="ECO:0000256" key="7">
    <source>
        <dbReference type="PROSITE-ProRule" id="PRU10141"/>
    </source>
</evidence>
<evidence type="ECO:0000256" key="9">
    <source>
        <dbReference type="SAM" id="Phobius"/>
    </source>
</evidence>
<keyword evidence="9" id="KW-0812">Transmembrane</keyword>
<dbReference type="Gene3D" id="1.10.510.10">
    <property type="entry name" value="Transferase(Phosphotransferase) domain 1"/>
    <property type="match status" value="1"/>
</dbReference>
<evidence type="ECO:0000256" key="1">
    <source>
        <dbReference type="ARBA" id="ARBA00012513"/>
    </source>
</evidence>
<feature type="transmembrane region" description="Helical" evidence="9">
    <location>
        <begin position="347"/>
        <end position="370"/>
    </location>
</feature>
<keyword evidence="5 11" id="KW-0418">Kinase</keyword>